<dbReference type="Gene3D" id="1.10.10.10">
    <property type="entry name" value="Winged helix-like DNA-binding domain superfamily/Winged helix DNA-binding domain"/>
    <property type="match status" value="1"/>
</dbReference>
<accession>A0A1D8AEE6</accession>
<dbReference type="PROSITE" id="PS50931">
    <property type="entry name" value="HTH_LYSR"/>
    <property type="match status" value="1"/>
</dbReference>
<evidence type="ECO:0000259" key="1">
    <source>
        <dbReference type="PROSITE" id="PS50931"/>
    </source>
</evidence>
<evidence type="ECO:0000313" key="2">
    <source>
        <dbReference type="EMBL" id="AOR80487.1"/>
    </source>
</evidence>
<dbReference type="KEGG" id="nre:BES08_26895"/>
<reference evidence="3" key="1">
    <citation type="journal article" date="2017" name="J. Biotechnol.">
        <title>Complete genome sequence of Novosphingobium resinovorum SA1, a versatile xenobiotic-degrading bacterium capable of utilizing sulfanilic acid.</title>
        <authorList>
            <person name="Hegedus B."/>
            <person name="Kos P.B."/>
            <person name="Balint B."/>
            <person name="Maroti G."/>
            <person name="Gan H.M."/>
            <person name="Perei K."/>
            <person name="Rakhely G."/>
        </authorList>
    </citation>
    <scope>NUCLEOTIDE SEQUENCE [LARGE SCALE GENOMIC DNA]</scope>
    <source>
        <strain evidence="3">SA1</strain>
    </source>
</reference>
<dbReference type="InterPro" id="IPR000847">
    <property type="entry name" value="LysR_HTH_N"/>
</dbReference>
<dbReference type="RefSeq" id="WP_069709874.1">
    <property type="nucleotide sequence ID" value="NZ_CP017077.1"/>
</dbReference>
<dbReference type="Proteomes" id="UP000094626">
    <property type="component" value="Plasmid pSA2"/>
</dbReference>
<dbReference type="AlphaFoldDB" id="A0A1D8AEE6"/>
<evidence type="ECO:0000313" key="3">
    <source>
        <dbReference type="Proteomes" id="UP000094626"/>
    </source>
</evidence>
<feature type="domain" description="HTH lysR-type" evidence="1">
    <location>
        <begin position="24"/>
        <end position="42"/>
    </location>
</feature>
<dbReference type="SUPFAM" id="SSF46785">
    <property type="entry name" value="Winged helix' DNA-binding domain"/>
    <property type="match status" value="1"/>
</dbReference>
<dbReference type="InterPro" id="IPR036388">
    <property type="entry name" value="WH-like_DNA-bd_sf"/>
</dbReference>
<keyword evidence="2" id="KW-0614">Plasmid</keyword>
<organism evidence="2 3">
    <name type="scientific">Novosphingobium resinovorum</name>
    <dbReference type="NCBI Taxonomy" id="158500"/>
    <lineage>
        <taxon>Bacteria</taxon>
        <taxon>Pseudomonadati</taxon>
        <taxon>Pseudomonadota</taxon>
        <taxon>Alphaproteobacteria</taxon>
        <taxon>Sphingomonadales</taxon>
        <taxon>Sphingomonadaceae</taxon>
        <taxon>Novosphingobium</taxon>
    </lineage>
</organism>
<name>A0A1D8AEE6_9SPHN</name>
<dbReference type="OrthoDB" id="9775392at2"/>
<keyword evidence="3" id="KW-1185">Reference proteome</keyword>
<proteinExistence type="predicted"/>
<dbReference type="GO" id="GO:0003700">
    <property type="term" value="F:DNA-binding transcription factor activity"/>
    <property type="evidence" value="ECO:0007669"/>
    <property type="project" value="InterPro"/>
</dbReference>
<dbReference type="EMBL" id="CP017077">
    <property type="protein sequence ID" value="AOR80487.1"/>
    <property type="molecule type" value="Genomic_DNA"/>
</dbReference>
<gene>
    <name evidence="2" type="ORF">BES08_26895</name>
</gene>
<dbReference type="InterPro" id="IPR036390">
    <property type="entry name" value="WH_DNA-bd_sf"/>
</dbReference>
<sequence length="98" mass="11000">MSAINPHARNLSRLSVSSTIALRERRLGVVLFERRRGGIALTHECEVLRRRAEALSTLLADAASEVERARHDILGLLRLFAGLRRLFPINNMLSSAIR</sequence>
<geneLocation type="plasmid" evidence="2 3">
    <name>pSA2</name>
</geneLocation>
<protein>
    <recommendedName>
        <fullName evidence="1">HTH lysR-type domain-containing protein</fullName>
    </recommendedName>
</protein>